<evidence type="ECO:0000256" key="14">
    <source>
        <dbReference type="HAMAP-Rule" id="MF_00136"/>
    </source>
</evidence>
<dbReference type="Pfam" id="PF01941">
    <property type="entry name" value="AdoMet_Synthase"/>
    <property type="match status" value="1"/>
</dbReference>
<evidence type="ECO:0000256" key="7">
    <source>
        <dbReference type="ARBA" id="ARBA00022563"/>
    </source>
</evidence>
<dbReference type="Gene3D" id="3.30.300.280">
    <property type="entry name" value="S-adenosylmethionine synthetase, C-terminal domain"/>
    <property type="match status" value="2"/>
</dbReference>
<dbReference type="GO" id="GO:0000287">
    <property type="term" value="F:magnesium ion binding"/>
    <property type="evidence" value="ECO:0007669"/>
    <property type="project" value="UniProtKB-UniRule"/>
</dbReference>
<evidence type="ECO:0000256" key="11">
    <source>
        <dbReference type="ARBA" id="ARBA00022842"/>
    </source>
</evidence>
<dbReference type="EMBL" id="RKLV01000005">
    <property type="protein sequence ID" value="MCX2818933.1"/>
    <property type="molecule type" value="Genomic_DNA"/>
</dbReference>
<keyword evidence="8 14" id="KW-0808">Transferase</keyword>
<dbReference type="NCBIfam" id="NF003364">
    <property type="entry name" value="PRK04439.1-3"/>
    <property type="match status" value="1"/>
</dbReference>
<evidence type="ECO:0000256" key="1">
    <source>
        <dbReference type="ARBA" id="ARBA00001946"/>
    </source>
</evidence>
<dbReference type="RefSeq" id="WP_266086773.1">
    <property type="nucleotide sequence ID" value="NZ_RKLV01000005.1"/>
</dbReference>
<dbReference type="InterPro" id="IPR042544">
    <property type="entry name" value="AdoMet_synthase_3"/>
</dbReference>
<dbReference type="PANTHER" id="PTHR36697">
    <property type="entry name" value="S-ADENOSYLMETHIONINE SYNTHASE"/>
    <property type="match status" value="1"/>
</dbReference>
<evidence type="ECO:0000313" key="16">
    <source>
        <dbReference type="Proteomes" id="UP001149411"/>
    </source>
</evidence>
<evidence type="ECO:0000313" key="15">
    <source>
        <dbReference type="EMBL" id="MCX2818933.1"/>
    </source>
</evidence>
<keyword evidence="10 14" id="KW-0067">ATP-binding</keyword>
<dbReference type="HAMAP" id="MF_00136">
    <property type="entry name" value="S_AdoMet_synth2"/>
    <property type="match status" value="1"/>
</dbReference>
<comment type="cofactor">
    <cofactor evidence="1 14">
        <name>Mg(2+)</name>
        <dbReference type="ChEBI" id="CHEBI:18420"/>
    </cofactor>
</comment>
<feature type="binding site" evidence="14">
    <location>
        <begin position="136"/>
        <end position="141"/>
    </location>
    <ligand>
        <name>ATP</name>
        <dbReference type="ChEBI" id="CHEBI:30616"/>
    </ligand>
</feature>
<evidence type="ECO:0000256" key="8">
    <source>
        <dbReference type="ARBA" id="ARBA00022679"/>
    </source>
</evidence>
<evidence type="ECO:0000256" key="5">
    <source>
        <dbReference type="ARBA" id="ARBA00012828"/>
    </source>
</evidence>
<evidence type="ECO:0000256" key="3">
    <source>
        <dbReference type="ARBA" id="ARBA00005224"/>
    </source>
</evidence>
<reference evidence="15" key="1">
    <citation type="submission" date="2022-09" db="EMBL/GenBank/DDBJ databases">
        <title>Haloadaptaus new haloarchaeum isolated from saline soil.</title>
        <authorList>
            <person name="Duran-Viseras A."/>
            <person name="Sanchez-Porro C."/>
            <person name="Ventosa A."/>
        </authorList>
    </citation>
    <scope>NUCLEOTIDE SEQUENCE</scope>
    <source>
        <strain evidence="15">F3-133</strain>
    </source>
</reference>
<keyword evidence="9 14" id="KW-0547">Nucleotide-binding</keyword>
<comment type="caution">
    <text evidence="15">The sequence shown here is derived from an EMBL/GenBank/DDBJ whole genome shotgun (WGS) entry which is preliminary data.</text>
</comment>
<dbReference type="InterPro" id="IPR027790">
    <property type="entry name" value="AdoMet_synthase_2_family"/>
</dbReference>
<evidence type="ECO:0000256" key="4">
    <source>
        <dbReference type="ARBA" id="ARBA00009691"/>
    </source>
</evidence>
<name>A0A9Q4GIL3_9EURY</name>
<keyword evidence="7 14" id="KW-0554">One-carbon metabolism</keyword>
<accession>A0A9Q4GIL3</accession>
<evidence type="ECO:0000256" key="9">
    <source>
        <dbReference type="ARBA" id="ARBA00022741"/>
    </source>
</evidence>
<dbReference type="PANTHER" id="PTHR36697:SF1">
    <property type="entry name" value="S-ADENOSYLMETHIONINE SYNTHASE"/>
    <property type="match status" value="1"/>
</dbReference>
<keyword evidence="16" id="KW-1185">Reference proteome</keyword>
<dbReference type="AlphaFoldDB" id="A0A9Q4GIL3"/>
<comment type="pathway">
    <text evidence="3 14">Amino-acid biosynthesis; S-adenosyl-L-methionine biosynthesis; S-adenosyl-L-methionine from L-methionine: step 1/1.</text>
</comment>
<organism evidence="15 16">
    <name type="scientific">Halorutilus salinus</name>
    <dbReference type="NCBI Taxonomy" id="2487751"/>
    <lineage>
        <taxon>Archaea</taxon>
        <taxon>Methanobacteriati</taxon>
        <taxon>Methanobacteriota</taxon>
        <taxon>Stenosarchaea group</taxon>
        <taxon>Halobacteria</taxon>
        <taxon>Halorutilales</taxon>
        <taxon>Halorutilaceae</taxon>
        <taxon>Halorutilus</taxon>
    </lineage>
</organism>
<dbReference type="NCBIfam" id="NF003366">
    <property type="entry name" value="PRK04439.1-5"/>
    <property type="match status" value="1"/>
</dbReference>
<dbReference type="GO" id="GO:0005524">
    <property type="term" value="F:ATP binding"/>
    <property type="evidence" value="ECO:0007669"/>
    <property type="project" value="UniProtKB-UniRule"/>
</dbReference>
<proteinExistence type="inferred from homology"/>
<comment type="catalytic activity">
    <reaction evidence="13 14">
        <text>L-methionine + ATP + H2O = S-adenosyl-L-methionine + phosphate + diphosphate</text>
        <dbReference type="Rhea" id="RHEA:21080"/>
        <dbReference type="ChEBI" id="CHEBI:15377"/>
        <dbReference type="ChEBI" id="CHEBI:30616"/>
        <dbReference type="ChEBI" id="CHEBI:33019"/>
        <dbReference type="ChEBI" id="CHEBI:43474"/>
        <dbReference type="ChEBI" id="CHEBI:57844"/>
        <dbReference type="ChEBI" id="CHEBI:59789"/>
        <dbReference type="EC" id="2.5.1.6"/>
    </reaction>
</comment>
<dbReference type="InterPro" id="IPR002795">
    <property type="entry name" value="S-AdoMet_synthetase_arc"/>
</dbReference>
<dbReference type="GO" id="GO:0006556">
    <property type="term" value="P:S-adenosylmethionine biosynthetic process"/>
    <property type="evidence" value="ECO:0007669"/>
    <property type="project" value="UniProtKB-UniRule"/>
</dbReference>
<dbReference type="Proteomes" id="UP001149411">
    <property type="component" value="Unassembled WGS sequence"/>
</dbReference>
<evidence type="ECO:0000256" key="10">
    <source>
        <dbReference type="ARBA" id="ARBA00022840"/>
    </source>
</evidence>
<dbReference type="Gene3D" id="3.30.300.10">
    <property type="match status" value="1"/>
</dbReference>
<evidence type="ECO:0000256" key="2">
    <source>
        <dbReference type="ARBA" id="ARBA00003775"/>
    </source>
</evidence>
<evidence type="ECO:0000256" key="6">
    <source>
        <dbReference type="ARBA" id="ARBA00020319"/>
    </source>
</evidence>
<protein>
    <recommendedName>
        <fullName evidence="6 14">S-adenosylmethionine synthase</fullName>
        <shortName evidence="14">AdoMet synthase</shortName>
        <ecNumber evidence="5 14">2.5.1.6</ecNumber>
    </recommendedName>
    <alternativeName>
        <fullName evidence="12 14">Methionine adenosyltransferase</fullName>
    </alternativeName>
</protein>
<gene>
    <name evidence="14" type="primary">mat</name>
    <name evidence="15" type="ORF">EGH25_06165</name>
</gene>
<dbReference type="EC" id="2.5.1.6" evidence="5 14"/>
<dbReference type="GO" id="GO:0006730">
    <property type="term" value="P:one-carbon metabolic process"/>
    <property type="evidence" value="ECO:0007669"/>
    <property type="project" value="UniProtKB-KW"/>
</dbReference>
<comment type="function">
    <text evidence="2 14">Catalyzes the formation of S-adenosylmethionine from methionine and ATP.</text>
</comment>
<sequence length="400" mass="43120">MNRNIRVEGSKATPVAERRIELVERKGIGHPDTLCDGIAESVMRELSQEYLDRFGGILHHNTDESQLVAGRSDPQFGGGNVVQPIYILIVGRATKEFDGESIPADTIAVETAREYVREALENIDTESEVIVDCRMGEGSTDLKDVFEPESGSAPSANDTSFGIGYAPFSPTERVVHDTEHAIYAKLREDIPAVGEDVKIMGKRDGDTLDLTVAVATVAKHVDDLDAYISVMDDVEEFVHGVASDRFDGEVNVAVNTADDRDEGSVYLTETGTSAEMGDDGSVGRGNRANGLITPAREMSLEAASGKNPFNHIGKLYNLLASELSNDVYEEVDGVEEASVKLLSQIGSPIDEPQVAAVNVHTEEGVTADEVEYEVGSVIDDGLEDVTSITQRIINGELGTF</sequence>
<keyword evidence="11 14" id="KW-0460">Magnesium</keyword>
<evidence type="ECO:0000256" key="13">
    <source>
        <dbReference type="ARBA" id="ARBA00048344"/>
    </source>
</evidence>
<evidence type="ECO:0000256" key="12">
    <source>
        <dbReference type="ARBA" id="ARBA00032151"/>
    </source>
</evidence>
<comment type="similarity">
    <text evidence="4 14">Belongs to the AdoMet synthase 2 family.</text>
</comment>
<dbReference type="GO" id="GO:0004478">
    <property type="term" value="F:methionine adenosyltransferase activity"/>
    <property type="evidence" value="ECO:0007669"/>
    <property type="project" value="UniProtKB-UniRule"/>
</dbReference>